<keyword evidence="2" id="KW-1185">Reference proteome</keyword>
<proteinExistence type="predicted"/>
<accession>A0ABY5KJE7</accession>
<evidence type="ECO:0008006" key="3">
    <source>
        <dbReference type="Google" id="ProtNLM"/>
    </source>
</evidence>
<sequence length="114" mass="11679">MSTTVSDPTVAAFVAATNAADAAGLVALFLPGAVVTDNGVEFTDPAAIATWIADDVVGSRITLQPVDFTGGAAPVLVADGDGDFPGGVRGPIRFELTFLPQDGRIARLDIRPLR</sequence>
<evidence type="ECO:0000313" key="2">
    <source>
        <dbReference type="Proteomes" id="UP001316384"/>
    </source>
</evidence>
<reference evidence="1 2" key="1">
    <citation type="submission" date="2022-07" db="EMBL/GenBank/DDBJ databases">
        <title>Novel species in genus cellulomonas.</title>
        <authorList>
            <person name="Ye L."/>
        </authorList>
    </citation>
    <scope>NUCLEOTIDE SEQUENCE [LARGE SCALE GENOMIC DNA]</scope>
    <source>
        <strain evidence="2">zg-B89</strain>
    </source>
</reference>
<dbReference type="RefSeq" id="WP_227575908.1">
    <property type="nucleotide sequence ID" value="NZ_CP101987.1"/>
</dbReference>
<gene>
    <name evidence="1" type="ORF">NP048_12440</name>
</gene>
<dbReference type="Gene3D" id="3.10.450.50">
    <property type="match status" value="1"/>
</dbReference>
<organism evidence="1 2">
    <name type="scientific">Cellulomonas xiejunii</name>
    <dbReference type="NCBI Taxonomy" id="2968083"/>
    <lineage>
        <taxon>Bacteria</taxon>
        <taxon>Bacillati</taxon>
        <taxon>Actinomycetota</taxon>
        <taxon>Actinomycetes</taxon>
        <taxon>Micrococcales</taxon>
        <taxon>Cellulomonadaceae</taxon>
        <taxon>Cellulomonas</taxon>
    </lineage>
</organism>
<dbReference type="SUPFAM" id="SSF54427">
    <property type="entry name" value="NTF2-like"/>
    <property type="match status" value="1"/>
</dbReference>
<dbReference type="Proteomes" id="UP001316384">
    <property type="component" value="Chromosome"/>
</dbReference>
<name>A0ABY5KJE7_9CELL</name>
<dbReference type="InterPro" id="IPR032710">
    <property type="entry name" value="NTF2-like_dom_sf"/>
</dbReference>
<dbReference type="EMBL" id="CP101987">
    <property type="protein sequence ID" value="UUI70607.1"/>
    <property type="molecule type" value="Genomic_DNA"/>
</dbReference>
<protein>
    <recommendedName>
        <fullName evidence="3">SnoaL-like domain-containing protein</fullName>
    </recommendedName>
</protein>
<evidence type="ECO:0000313" key="1">
    <source>
        <dbReference type="EMBL" id="UUI70607.1"/>
    </source>
</evidence>